<feature type="compositionally biased region" description="Basic and acidic residues" evidence="1">
    <location>
        <begin position="143"/>
        <end position="164"/>
    </location>
</feature>
<evidence type="ECO:0008006" key="4">
    <source>
        <dbReference type="Google" id="ProtNLM"/>
    </source>
</evidence>
<evidence type="ECO:0000313" key="2">
    <source>
        <dbReference type="EMBL" id="GID15021.1"/>
    </source>
</evidence>
<comment type="caution">
    <text evidence="2">The sequence shown here is derived from an EMBL/GenBank/DDBJ whole genome shotgun (WGS) entry which is preliminary data.</text>
</comment>
<gene>
    <name evidence="2" type="ORF">Aru02nite_59100</name>
</gene>
<dbReference type="Gene3D" id="1.10.287.1060">
    <property type="entry name" value="ESAT-6-like"/>
    <property type="match status" value="1"/>
</dbReference>
<dbReference type="AlphaFoldDB" id="A0A8J3NDG0"/>
<name>A0A8J3NDG0_9ACTN</name>
<dbReference type="SUPFAM" id="SSF140453">
    <property type="entry name" value="EsxAB dimer-like"/>
    <property type="match status" value="1"/>
</dbReference>
<evidence type="ECO:0000313" key="3">
    <source>
        <dbReference type="Proteomes" id="UP000612808"/>
    </source>
</evidence>
<feature type="compositionally biased region" description="Basic and acidic residues" evidence="1">
    <location>
        <begin position="174"/>
        <end position="191"/>
    </location>
</feature>
<dbReference type="RefSeq" id="WP_203663121.1">
    <property type="nucleotide sequence ID" value="NZ_BAAAZM010000012.1"/>
</dbReference>
<dbReference type="Proteomes" id="UP000612808">
    <property type="component" value="Unassembled WGS sequence"/>
</dbReference>
<dbReference type="InterPro" id="IPR036689">
    <property type="entry name" value="ESAT-6-like_sf"/>
</dbReference>
<protein>
    <recommendedName>
        <fullName evidence="4">WXG100 family type VII secretion target</fullName>
    </recommendedName>
</protein>
<dbReference type="EMBL" id="BOMB01000036">
    <property type="protein sequence ID" value="GID15021.1"/>
    <property type="molecule type" value="Genomic_DNA"/>
</dbReference>
<evidence type="ECO:0000256" key="1">
    <source>
        <dbReference type="SAM" id="MobiDB-lite"/>
    </source>
</evidence>
<proteinExistence type="predicted"/>
<reference evidence="2" key="1">
    <citation type="submission" date="2021-01" db="EMBL/GenBank/DDBJ databases">
        <title>Whole genome shotgun sequence of Actinocatenispora rupis NBRC 107355.</title>
        <authorList>
            <person name="Komaki H."/>
            <person name="Tamura T."/>
        </authorList>
    </citation>
    <scope>NUCLEOTIDE SEQUENCE</scope>
    <source>
        <strain evidence="2">NBRC 107355</strain>
    </source>
</reference>
<organism evidence="2 3">
    <name type="scientific">Actinocatenispora rupis</name>
    <dbReference type="NCBI Taxonomy" id="519421"/>
    <lineage>
        <taxon>Bacteria</taxon>
        <taxon>Bacillati</taxon>
        <taxon>Actinomycetota</taxon>
        <taxon>Actinomycetes</taxon>
        <taxon>Micromonosporales</taxon>
        <taxon>Micromonosporaceae</taxon>
        <taxon>Actinocatenispora</taxon>
    </lineage>
</organism>
<accession>A0A8J3NDG0</accession>
<keyword evidence="3" id="KW-1185">Reference proteome</keyword>
<sequence>MNYPKPAPANYDSVDALKISPSQIESHATSLNATVDSINGHMDKISKTWQGLNLGWAGKTKTEVDGFNAQWLGAVTEMFGLPADDKSGSNTTSSNAAPPEGQAALGKIQALVKAAAKTYATAEDSLCQNLLQYGDNLPGGAHEYTKDTLPDGDKLPTHVPKSEDPDSGGTADDGGARDYDDAPIKEHNDKK</sequence>
<feature type="region of interest" description="Disordered" evidence="1">
    <location>
        <begin position="142"/>
        <end position="191"/>
    </location>
</feature>